<sequence length="39" mass="4534">MQPSDTGKKLMLWEPRLLIQRDLCNLRIQKGRMGLHSIG</sequence>
<accession>A0A0E9VZE5</accession>
<organism evidence="1">
    <name type="scientific">Anguilla anguilla</name>
    <name type="common">European freshwater eel</name>
    <name type="synonym">Muraena anguilla</name>
    <dbReference type="NCBI Taxonomy" id="7936"/>
    <lineage>
        <taxon>Eukaryota</taxon>
        <taxon>Metazoa</taxon>
        <taxon>Chordata</taxon>
        <taxon>Craniata</taxon>
        <taxon>Vertebrata</taxon>
        <taxon>Euteleostomi</taxon>
        <taxon>Actinopterygii</taxon>
        <taxon>Neopterygii</taxon>
        <taxon>Teleostei</taxon>
        <taxon>Anguilliformes</taxon>
        <taxon>Anguillidae</taxon>
        <taxon>Anguilla</taxon>
    </lineage>
</organism>
<name>A0A0E9VZE5_ANGAN</name>
<reference evidence="1" key="1">
    <citation type="submission" date="2014-11" db="EMBL/GenBank/DDBJ databases">
        <authorList>
            <person name="Amaro Gonzalez C."/>
        </authorList>
    </citation>
    <scope>NUCLEOTIDE SEQUENCE</scope>
</reference>
<protein>
    <submittedName>
        <fullName evidence="1">Uncharacterized protein</fullName>
    </submittedName>
</protein>
<dbReference type="EMBL" id="GBXM01025969">
    <property type="protein sequence ID" value="JAH82608.1"/>
    <property type="molecule type" value="Transcribed_RNA"/>
</dbReference>
<dbReference type="AlphaFoldDB" id="A0A0E9VZE5"/>
<evidence type="ECO:0000313" key="1">
    <source>
        <dbReference type="EMBL" id="JAH82608.1"/>
    </source>
</evidence>
<reference evidence="1" key="2">
    <citation type="journal article" date="2015" name="Fish Shellfish Immunol.">
        <title>Early steps in the European eel (Anguilla anguilla)-Vibrio vulnificus interaction in the gills: Role of the RtxA13 toxin.</title>
        <authorList>
            <person name="Callol A."/>
            <person name="Pajuelo D."/>
            <person name="Ebbesson L."/>
            <person name="Teles M."/>
            <person name="MacKenzie S."/>
            <person name="Amaro C."/>
        </authorList>
    </citation>
    <scope>NUCLEOTIDE SEQUENCE</scope>
</reference>
<proteinExistence type="predicted"/>